<name>A0ABR3RG19_9PLEO</name>
<feature type="region of interest" description="Disordered" evidence="1">
    <location>
        <begin position="768"/>
        <end position="788"/>
    </location>
</feature>
<dbReference type="SUPFAM" id="SSF81296">
    <property type="entry name" value="E set domains"/>
    <property type="match status" value="1"/>
</dbReference>
<feature type="compositionally biased region" description="Polar residues" evidence="1">
    <location>
        <begin position="646"/>
        <end position="664"/>
    </location>
</feature>
<feature type="compositionally biased region" description="Polar residues" evidence="1">
    <location>
        <begin position="461"/>
        <end position="474"/>
    </location>
</feature>
<feature type="region of interest" description="Disordered" evidence="1">
    <location>
        <begin position="492"/>
        <end position="533"/>
    </location>
</feature>
<comment type="caution">
    <text evidence="2">The sequence shown here is derived from an EMBL/GenBank/DDBJ whole genome shotgun (WGS) entry which is preliminary data.</text>
</comment>
<feature type="compositionally biased region" description="Basic and acidic residues" evidence="1">
    <location>
        <begin position="716"/>
        <end position="729"/>
    </location>
</feature>
<proteinExistence type="predicted"/>
<dbReference type="InterPro" id="IPR014756">
    <property type="entry name" value="Ig_E-set"/>
</dbReference>
<feature type="compositionally biased region" description="Acidic residues" evidence="1">
    <location>
        <begin position="333"/>
        <end position="347"/>
    </location>
</feature>
<keyword evidence="3" id="KW-1185">Reference proteome</keyword>
<feature type="compositionally biased region" description="Polar residues" evidence="1">
    <location>
        <begin position="561"/>
        <end position="574"/>
    </location>
</feature>
<feature type="region of interest" description="Disordered" evidence="1">
    <location>
        <begin position="547"/>
        <end position="574"/>
    </location>
</feature>
<feature type="compositionally biased region" description="Acidic residues" evidence="1">
    <location>
        <begin position="294"/>
        <end position="303"/>
    </location>
</feature>
<feature type="compositionally biased region" description="Basic and acidic residues" evidence="1">
    <location>
        <begin position="193"/>
        <end position="204"/>
    </location>
</feature>
<dbReference type="Proteomes" id="UP001521222">
    <property type="component" value="Unassembled WGS sequence"/>
</dbReference>
<sequence length="788" mass="85929">MQSEATITFTQPGVEPPVYVVTSLSTPPWAPLELKPSKEKTPSGDYIFKQKFGNVAEGSYQYKIRVGEGHWVIDESKETATDEHGNRNNVVHVKPATSHLPLGRAANAKDGFDRKDSTMDTSDFNPGPVPFVVVEKVEDKEQPEYGDVQPKSLSVDESKRGADPEPDFEETKADTPLDVEPPKSSEAPLLVVEKVDDRPAHGDDFGDDATNGQKLAHELRSADASPDRLIISPEESDELEPPEAQAPLFRHESFQASEESLPEATMDTVEEESAQSSTDHTSSGDVVNTPSAESQEELQDDGDVLGNGPLLPHETGFADERSETKIAPLETDLGAEEDDEDDEDDEFDHGPLLPHETGFTSQAKHADDDYEEDEFDAAPLLPHETGFSSYKRSEATSEGSRFTKDDYDYEPEHYIRYGDHSDDEEHQGELDLAPTFSHEQDLPTEDYGGPLLPHERGSAAESVSGSERSFSMSPTTYEGAYLPFRQDTDSAKELFGGSMRPSFFRTRTSSSTLPNKLPRSDAEDTDLHDPGLEIFPVGREQILERVATIGHKLPEDETHGAPTSPQPSVLSQACSSVELAPVKSYISLASVQEDLEEEEEEDGDVESIGSPVLMSHSGSRFARNRDPLATPHPDDSKQLGFVPDNQPETRNTHTAESSEASSVGKTDGAKDGSKGLTSLSDIVASRATVMNTLTPPLTPRALEALGKENFTPVPESELRQRREPAKEAGEGASTPRPKKVKEGEIPVADPPMAASVAEKLEPIVEKLKPAAEKQKAKSSSSQIWKGAR</sequence>
<feature type="compositionally biased region" description="Polar residues" evidence="1">
    <location>
        <begin position="274"/>
        <end position="293"/>
    </location>
</feature>
<evidence type="ECO:0000256" key="1">
    <source>
        <dbReference type="SAM" id="MobiDB-lite"/>
    </source>
</evidence>
<evidence type="ECO:0000313" key="2">
    <source>
        <dbReference type="EMBL" id="KAL1603228.1"/>
    </source>
</evidence>
<feature type="compositionally biased region" description="Basic and acidic residues" evidence="1">
    <location>
        <begin position="391"/>
        <end position="420"/>
    </location>
</feature>
<feature type="compositionally biased region" description="Basic and acidic residues" evidence="1">
    <location>
        <begin position="518"/>
        <end position="531"/>
    </location>
</feature>
<gene>
    <name evidence="2" type="ORF">SLS59_004323</name>
</gene>
<feature type="region of interest" description="Disordered" evidence="1">
    <location>
        <begin position="78"/>
        <end position="474"/>
    </location>
</feature>
<accession>A0ABR3RG19</accession>
<dbReference type="Gene3D" id="2.60.40.10">
    <property type="entry name" value="Immunoglobulins"/>
    <property type="match status" value="1"/>
</dbReference>
<feature type="compositionally biased region" description="Acidic residues" evidence="1">
    <location>
        <begin position="593"/>
        <end position="605"/>
    </location>
</feature>
<reference evidence="2 3" key="1">
    <citation type="submission" date="2024-02" db="EMBL/GenBank/DDBJ databases">
        <title>De novo assembly and annotation of 12 fungi associated with fruit tree decline syndrome in Ontario, Canada.</title>
        <authorList>
            <person name="Sulman M."/>
            <person name="Ellouze W."/>
            <person name="Ilyukhin E."/>
        </authorList>
    </citation>
    <scope>NUCLEOTIDE SEQUENCE [LARGE SCALE GENOMIC DNA]</scope>
    <source>
        <strain evidence="2 3">M97-236</strain>
    </source>
</reference>
<feature type="compositionally biased region" description="Low complexity" evidence="1">
    <location>
        <begin position="502"/>
        <end position="512"/>
    </location>
</feature>
<dbReference type="CDD" id="cd02859">
    <property type="entry name" value="E_set_AMPKbeta_like_N"/>
    <property type="match status" value="1"/>
</dbReference>
<feature type="compositionally biased region" description="Basic and acidic residues" evidence="1">
    <location>
        <begin position="154"/>
        <end position="183"/>
    </location>
</feature>
<evidence type="ECO:0008006" key="4">
    <source>
        <dbReference type="Google" id="ProtNLM"/>
    </source>
</evidence>
<protein>
    <recommendedName>
        <fullName evidence="4">AMP-activated protein kinase glycogen-binding domain-containing protein</fullName>
    </recommendedName>
</protein>
<dbReference type="InterPro" id="IPR013783">
    <property type="entry name" value="Ig-like_fold"/>
</dbReference>
<evidence type="ECO:0000313" key="3">
    <source>
        <dbReference type="Proteomes" id="UP001521222"/>
    </source>
</evidence>
<feature type="region of interest" description="Disordered" evidence="1">
    <location>
        <begin position="700"/>
        <end position="752"/>
    </location>
</feature>
<feature type="region of interest" description="Disordered" evidence="1">
    <location>
        <begin position="591"/>
        <end position="676"/>
    </location>
</feature>
<organism evidence="2 3">
    <name type="scientific">Nothophoma quercina</name>
    <dbReference type="NCBI Taxonomy" id="749835"/>
    <lineage>
        <taxon>Eukaryota</taxon>
        <taxon>Fungi</taxon>
        <taxon>Dikarya</taxon>
        <taxon>Ascomycota</taxon>
        <taxon>Pezizomycotina</taxon>
        <taxon>Dothideomycetes</taxon>
        <taxon>Pleosporomycetidae</taxon>
        <taxon>Pleosporales</taxon>
        <taxon>Pleosporineae</taxon>
        <taxon>Didymellaceae</taxon>
        <taxon>Nothophoma</taxon>
    </lineage>
</organism>
<dbReference type="EMBL" id="JAKIXB020000012">
    <property type="protein sequence ID" value="KAL1603228.1"/>
    <property type="molecule type" value="Genomic_DNA"/>
</dbReference>